<feature type="transmembrane region" description="Helical" evidence="6">
    <location>
        <begin position="390"/>
        <end position="411"/>
    </location>
</feature>
<dbReference type="GO" id="GO:0016020">
    <property type="term" value="C:membrane"/>
    <property type="evidence" value="ECO:0007669"/>
    <property type="project" value="UniProtKB-SubCell"/>
</dbReference>
<reference evidence="9" key="2">
    <citation type="submission" date="2019-10" db="EMBL/GenBank/DDBJ databases">
        <title>Conservation and host-specific expression of non-tandemly repeated heterogenous ribosome RNA gene in arbuscular mycorrhizal fungi.</title>
        <authorList>
            <person name="Maeda T."/>
            <person name="Kobayashi Y."/>
            <person name="Nakagawa T."/>
            <person name="Ezawa T."/>
            <person name="Yamaguchi K."/>
            <person name="Bino T."/>
            <person name="Nishimoto Y."/>
            <person name="Shigenobu S."/>
            <person name="Kawaguchi M."/>
        </authorList>
    </citation>
    <scope>NUCLEOTIDE SEQUENCE</scope>
    <source>
        <strain evidence="9">HR1</strain>
    </source>
</reference>
<dbReference type="Pfam" id="PF03151">
    <property type="entry name" value="TPT"/>
    <property type="match status" value="1"/>
</dbReference>
<keyword evidence="2 6" id="KW-0812">Transmembrane</keyword>
<feature type="domain" description="Sugar phosphate transporter" evidence="7">
    <location>
        <begin position="207"/>
        <end position="509"/>
    </location>
</feature>
<keyword evidence="10" id="KW-1185">Reference proteome</keyword>
<protein>
    <submittedName>
        <fullName evidence="9">TPT-domain-containing protein</fullName>
    </submittedName>
</protein>
<feature type="transmembrane region" description="Helical" evidence="6">
    <location>
        <begin position="465"/>
        <end position="486"/>
    </location>
</feature>
<evidence type="ECO:0000313" key="9">
    <source>
        <dbReference type="EMBL" id="GES81227.1"/>
    </source>
</evidence>
<evidence type="ECO:0000313" key="10">
    <source>
        <dbReference type="Proteomes" id="UP000247702"/>
    </source>
</evidence>
<dbReference type="Proteomes" id="UP000247702">
    <property type="component" value="Unassembled WGS sequence"/>
</dbReference>
<organism evidence="8 10">
    <name type="scientific">Rhizophagus clarus</name>
    <dbReference type="NCBI Taxonomy" id="94130"/>
    <lineage>
        <taxon>Eukaryota</taxon>
        <taxon>Fungi</taxon>
        <taxon>Fungi incertae sedis</taxon>
        <taxon>Mucoromycota</taxon>
        <taxon>Glomeromycotina</taxon>
        <taxon>Glomeromycetes</taxon>
        <taxon>Glomerales</taxon>
        <taxon>Glomeraceae</taxon>
        <taxon>Rhizophagus</taxon>
    </lineage>
</organism>
<gene>
    <name evidence="9" type="ORF">RCL2_000848000</name>
    <name evidence="8" type="ORF">RclHR1_05380008</name>
</gene>
<sequence length="538" mass="60587">MPPNPPEEFSPVNVTGTYTEDTAAAQIYSTPKHTSKRRVTNPYNSSPFQTSYLNNDMSTTMTMTATTINGVVADSPRIDTELVTNGYSSSQQVKQGPTRKRSFSKPPQEGHTTLSSTVPSIHRFGIAKNGTQSLDFVTQYSLLGKLRQHEGEKVNPLINFKSSENPYLHNKYDKLSSSSTKTENSLLLTLKKIKKITFNTLNYDTLKFLVYCLLWYASSAITNNTGKQLLNQFNYPVTLTWIQFGFVGFYCYSFGQGMGLTRIRSPTIDVIRRTLPLCLFQIGSHVFSSIATSQVPVSFVHTIKALSPLFTVFFYRFGFGVNYSYPVYVSLIPLTIGVMLACSSSIASSFIGFLFALISTVIFVAQNIFSKKILFNEKHPGFETQKLDKLNVSFYSSLLAFGIMTPMWLYYDGFHLLLEYFTSSSTYDTHAASGWTILFYFWLNGTTHFTQVILALSILSMTSPVTYSIASLVKRIFVITASILWFGQKTTFIQGVGITLTFIGLYMYNEAKLDVDRKERKARERDEIVLPLTNLKVN</sequence>
<feature type="transmembrane region" description="Helical" evidence="6">
    <location>
        <begin position="492"/>
        <end position="508"/>
    </location>
</feature>
<dbReference type="OrthoDB" id="1588579at2759"/>
<name>A0A2Z6RNM0_9GLOM</name>
<keyword evidence="4 6" id="KW-0472">Membrane</keyword>
<evidence type="ECO:0000256" key="3">
    <source>
        <dbReference type="ARBA" id="ARBA00022989"/>
    </source>
</evidence>
<dbReference type="AlphaFoldDB" id="A0A2Z6RNM0"/>
<evidence type="ECO:0000256" key="1">
    <source>
        <dbReference type="ARBA" id="ARBA00004141"/>
    </source>
</evidence>
<evidence type="ECO:0000256" key="2">
    <source>
        <dbReference type="ARBA" id="ARBA00022692"/>
    </source>
</evidence>
<dbReference type="InterPro" id="IPR004853">
    <property type="entry name" value="Sugar_P_trans_dom"/>
</dbReference>
<proteinExistence type="predicted"/>
<dbReference type="Proteomes" id="UP000615446">
    <property type="component" value="Unassembled WGS sequence"/>
</dbReference>
<dbReference type="EMBL" id="BLAL01000054">
    <property type="protein sequence ID" value="GES81227.1"/>
    <property type="molecule type" value="Genomic_DNA"/>
</dbReference>
<evidence type="ECO:0000313" key="8">
    <source>
        <dbReference type="EMBL" id="GBC03871.1"/>
    </source>
</evidence>
<feature type="transmembrane region" description="Helical" evidence="6">
    <location>
        <begin position="437"/>
        <end position="458"/>
    </location>
</feature>
<keyword evidence="3 6" id="KW-1133">Transmembrane helix</keyword>
<reference evidence="8 10" key="1">
    <citation type="submission" date="2017-11" db="EMBL/GenBank/DDBJ databases">
        <title>The genome of Rhizophagus clarus HR1 reveals common genetic basis of auxotrophy among arbuscular mycorrhizal fungi.</title>
        <authorList>
            <person name="Kobayashi Y."/>
        </authorList>
    </citation>
    <scope>NUCLEOTIDE SEQUENCE [LARGE SCALE GENOMIC DNA]</scope>
    <source>
        <strain evidence="8 10">HR1</strain>
    </source>
</reference>
<comment type="caution">
    <text evidence="8">The sequence shown here is derived from an EMBL/GenBank/DDBJ whole genome shotgun (WGS) entry which is preliminary data.</text>
</comment>
<feature type="transmembrane region" description="Helical" evidence="6">
    <location>
        <begin position="327"/>
        <end position="346"/>
    </location>
</feature>
<feature type="transmembrane region" description="Helical" evidence="6">
    <location>
        <begin position="233"/>
        <end position="253"/>
    </location>
</feature>
<feature type="region of interest" description="Disordered" evidence="5">
    <location>
        <begin position="86"/>
        <end position="116"/>
    </location>
</feature>
<feature type="transmembrane region" description="Helical" evidence="6">
    <location>
        <begin position="352"/>
        <end position="369"/>
    </location>
</feature>
<comment type="subcellular location">
    <subcellularLocation>
        <location evidence="1">Membrane</location>
        <topology evidence="1">Multi-pass membrane protein</topology>
    </subcellularLocation>
</comment>
<dbReference type="PANTHER" id="PTHR11132">
    <property type="entry name" value="SOLUTE CARRIER FAMILY 35"/>
    <property type="match status" value="1"/>
</dbReference>
<evidence type="ECO:0000256" key="5">
    <source>
        <dbReference type="SAM" id="MobiDB-lite"/>
    </source>
</evidence>
<dbReference type="STRING" id="94130.A0A2Z6RNM0"/>
<evidence type="ECO:0000256" key="6">
    <source>
        <dbReference type="SAM" id="Phobius"/>
    </source>
</evidence>
<accession>A0A2Z6RNM0</accession>
<evidence type="ECO:0000256" key="4">
    <source>
        <dbReference type="ARBA" id="ARBA00023136"/>
    </source>
</evidence>
<dbReference type="InterPro" id="IPR050186">
    <property type="entry name" value="TPT_transporter"/>
</dbReference>
<dbReference type="EMBL" id="BEXD01003913">
    <property type="protein sequence ID" value="GBC03871.1"/>
    <property type="molecule type" value="Genomic_DNA"/>
</dbReference>
<evidence type="ECO:0000259" key="7">
    <source>
        <dbReference type="Pfam" id="PF03151"/>
    </source>
</evidence>
<feature type="compositionally biased region" description="Polar residues" evidence="5">
    <location>
        <begin position="86"/>
        <end position="95"/>
    </location>
</feature>